<keyword evidence="12" id="KW-0902">Two-component regulatory system</keyword>
<dbReference type="PANTHER" id="PTHR45528:SF1">
    <property type="entry name" value="SENSOR HISTIDINE KINASE CPXA"/>
    <property type="match status" value="1"/>
</dbReference>
<dbReference type="Pfam" id="PF00672">
    <property type="entry name" value="HAMP"/>
    <property type="match status" value="1"/>
</dbReference>
<dbReference type="Pfam" id="PF02518">
    <property type="entry name" value="HATPase_c"/>
    <property type="match status" value="1"/>
</dbReference>
<gene>
    <name evidence="17" type="ORF">K0U00_24415</name>
</gene>
<dbReference type="Proteomes" id="UP001519887">
    <property type="component" value="Unassembled WGS sequence"/>
</dbReference>
<dbReference type="GO" id="GO:0016301">
    <property type="term" value="F:kinase activity"/>
    <property type="evidence" value="ECO:0007669"/>
    <property type="project" value="UniProtKB-KW"/>
</dbReference>
<dbReference type="InterPro" id="IPR003660">
    <property type="entry name" value="HAMP_dom"/>
</dbReference>
<dbReference type="PRINTS" id="PR00344">
    <property type="entry name" value="BCTRLSENSOR"/>
</dbReference>
<evidence type="ECO:0000256" key="4">
    <source>
        <dbReference type="ARBA" id="ARBA00022475"/>
    </source>
</evidence>
<evidence type="ECO:0000256" key="8">
    <source>
        <dbReference type="ARBA" id="ARBA00022741"/>
    </source>
</evidence>
<comment type="catalytic activity">
    <reaction evidence="1">
        <text>ATP + protein L-histidine = ADP + protein N-phospho-L-histidine.</text>
        <dbReference type="EC" id="2.7.13.3"/>
    </reaction>
</comment>
<reference evidence="17 18" key="1">
    <citation type="submission" date="2021-07" db="EMBL/GenBank/DDBJ databases">
        <title>Paenibacillus radiodurans sp. nov., isolated from the southeastern edge of Tengger Desert.</title>
        <authorList>
            <person name="Zhang G."/>
        </authorList>
    </citation>
    <scope>NUCLEOTIDE SEQUENCE [LARGE SCALE GENOMIC DNA]</scope>
    <source>
        <strain evidence="17 18">CCM 7311</strain>
    </source>
</reference>
<dbReference type="InterPro" id="IPR003594">
    <property type="entry name" value="HATPase_dom"/>
</dbReference>
<evidence type="ECO:0000256" key="3">
    <source>
        <dbReference type="ARBA" id="ARBA00012438"/>
    </source>
</evidence>
<accession>A0ABS7C8F2</accession>
<evidence type="ECO:0000256" key="5">
    <source>
        <dbReference type="ARBA" id="ARBA00022553"/>
    </source>
</evidence>
<dbReference type="SMART" id="SM00388">
    <property type="entry name" value="HisKA"/>
    <property type="match status" value="1"/>
</dbReference>
<evidence type="ECO:0000256" key="11">
    <source>
        <dbReference type="ARBA" id="ARBA00022989"/>
    </source>
</evidence>
<dbReference type="PANTHER" id="PTHR45528">
    <property type="entry name" value="SENSOR HISTIDINE KINASE CPXA"/>
    <property type="match status" value="1"/>
</dbReference>
<organism evidence="17 18">
    <name type="scientific">Paenibacillus sepulcri</name>
    <dbReference type="NCBI Taxonomy" id="359917"/>
    <lineage>
        <taxon>Bacteria</taxon>
        <taxon>Bacillati</taxon>
        <taxon>Bacillota</taxon>
        <taxon>Bacilli</taxon>
        <taxon>Bacillales</taxon>
        <taxon>Paenibacillaceae</taxon>
        <taxon>Paenibacillus</taxon>
    </lineage>
</organism>
<evidence type="ECO:0000313" key="17">
    <source>
        <dbReference type="EMBL" id="MBW7457188.1"/>
    </source>
</evidence>
<comment type="caution">
    <text evidence="17">The sequence shown here is derived from an EMBL/GenBank/DDBJ whole genome shotgun (WGS) entry which is preliminary data.</text>
</comment>
<dbReference type="PROSITE" id="PS50885">
    <property type="entry name" value="HAMP"/>
    <property type="match status" value="1"/>
</dbReference>
<evidence type="ECO:0000313" key="18">
    <source>
        <dbReference type="Proteomes" id="UP001519887"/>
    </source>
</evidence>
<feature type="domain" description="Histidine kinase" evidence="15">
    <location>
        <begin position="274"/>
        <end position="496"/>
    </location>
</feature>
<evidence type="ECO:0000256" key="6">
    <source>
        <dbReference type="ARBA" id="ARBA00022679"/>
    </source>
</evidence>
<dbReference type="InterPro" id="IPR003661">
    <property type="entry name" value="HisK_dim/P_dom"/>
</dbReference>
<keyword evidence="7 14" id="KW-0812">Transmembrane</keyword>
<dbReference type="CDD" id="cd00075">
    <property type="entry name" value="HATPase"/>
    <property type="match status" value="1"/>
</dbReference>
<keyword evidence="5" id="KW-0597">Phosphoprotein</keyword>
<keyword evidence="8" id="KW-0547">Nucleotide-binding</keyword>
<evidence type="ECO:0000256" key="14">
    <source>
        <dbReference type="SAM" id="Phobius"/>
    </source>
</evidence>
<proteinExistence type="predicted"/>
<evidence type="ECO:0000256" key="1">
    <source>
        <dbReference type="ARBA" id="ARBA00000085"/>
    </source>
</evidence>
<keyword evidence="4" id="KW-1003">Cell membrane</keyword>
<sequence>MSIRKKLLLSYIAMVVVPIIVFALTAVILVTLFLNDALGIKPLSRIIGDFENVKEFREAMDRKTEWTSGLAFFARHEPDRLEDAAFLEKTEKELDPLDIRLIIVAGDKVRYISPAIEDSSAAALPRLGEFDSSGAGGYHSDTFKLDGIDYTVLKYAFTLGDGSPGVLYILEEDRLADLARLFFVIVLLFVILIVGLTNGLLTYLVSRGILRPLDALKHAAEQIKEGNLDNELKVIRKDEIGQLSATFEEMRKRLRASIHTQLQAEENRKELLSNISHDLKTPITAISACAEGMRDGIADTPQKQAKYIEMIHSKAAHLDRLIDELFLYSKLDLRRLPFHFEQTDINAYLHAFADELHMHPQYSGIRIMYDHTQGKPVMAVVDREKLGRVIANITDNSLKHMDKKEKEIRIELFENKQLQEITVSIKDNGRGIEAAGLPHIFDRFYRTDLSRNNDTGGSGLGLAIVKQIVEEHGGRVWAESVPGESTTILFTLTTPKGYKGEHDEKDLDHRG</sequence>
<keyword evidence="6" id="KW-0808">Transferase</keyword>
<dbReference type="SUPFAM" id="SSF47384">
    <property type="entry name" value="Homodimeric domain of signal transducing histidine kinase"/>
    <property type="match status" value="1"/>
</dbReference>
<dbReference type="InterPro" id="IPR004358">
    <property type="entry name" value="Sig_transdc_His_kin-like_C"/>
</dbReference>
<dbReference type="RefSeq" id="WP_210045548.1">
    <property type="nucleotide sequence ID" value="NZ_JBHLVU010000004.1"/>
</dbReference>
<keyword evidence="13 14" id="KW-0472">Membrane</keyword>
<dbReference type="Pfam" id="PF00512">
    <property type="entry name" value="HisKA"/>
    <property type="match status" value="1"/>
</dbReference>
<evidence type="ECO:0000256" key="9">
    <source>
        <dbReference type="ARBA" id="ARBA00022777"/>
    </source>
</evidence>
<dbReference type="SMART" id="SM00387">
    <property type="entry name" value="HATPase_c"/>
    <property type="match status" value="1"/>
</dbReference>
<keyword evidence="10" id="KW-0067">ATP-binding</keyword>
<dbReference type="PROSITE" id="PS50109">
    <property type="entry name" value="HIS_KIN"/>
    <property type="match status" value="1"/>
</dbReference>
<evidence type="ECO:0000259" key="16">
    <source>
        <dbReference type="PROSITE" id="PS50885"/>
    </source>
</evidence>
<dbReference type="Gene3D" id="6.10.340.10">
    <property type="match status" value="1"/>
</dbReference>
<dbReference type="EMBL" id="JAHZIK010000777">
    <property type="protein sequence ID" value="MBW7457188.1"/>
    <property type="molecule type" value="Genomic_DNA"/>
</dbReference>
<evidence type="ECO:0000256" key="2">
    <source>
        <dbReference type="ARBA" id="ARBA00004651"/>
    </source>
</evidence>
<dbReference type="Gene3D" id="3.30.565.10">
    <property type="entry name" value="Histidine kinase-like ATPase, C-terminal domain"/>
    <property type="match status" value="1"/>
</dbReference>
<dbReference type="CDD" id="cd00082">
    <property type="entry name" value="HisKA"/>
    <property type="match status" value="1"/>
</dbReference>
<evidence type="ECO:0000256" key="13">
    <source>
        <dbReference type="ARBA" id="ARBA00023136"/>
    </source>
</evidence>
<dbReference type="InterPro" id="IPR005467">
    <property type="entry name" value="His_kinase_dom"/>
</dbReference>
<dbReference type="EC" id="2.7.13.3" evidence="3"/>
<keyword evidence="11 14" id="KW-1133">Transmembrane helix</keyword>
<protein>
    <recommendedName>
        <fullName evidence="3">histidine kinase</fullName>
        <ecNumber evidence="3">2.7.13.3</ecNumber>
    </recommendedName>
</protein>
<comment type="subcellular location">
    <subcellularLocation>
        <location evidence="2">Cell membrane</location>
        <topology evidence="2">Multi-pass membrane protein</topology>
    </subcellularLocation>
</comment>
<dbReference type="InterPro" id="IPR050398">
    <property type="entry name" value="HssS/ArlS-like"/>
</dbReference>
<keyword evidence="9 17" id="KW-0418">Kinase</keyword>
<dbReference type="InterPro" id="IPR036890">
    <property type="entry name" value="HATPase_C_sf"/>
</dbReference>
<evidence type="ECO:0000256" key="10">
    <source>
        <dbReference type="ARBA" id="ARBA00022840"/>
    </source>
</evidence>
<dbReference type="Gene3D" id="1.10.287.130">
    <property type="match status" value="1"/>
</dbReference>
<dbReference type="InterPro" id="IPR036097">
    <property type="entry name" value="HisK_dim/P_sf"/>
</dbReference>
<dbReference type="SMART" id="SM00304">
    <property type="entry name" value="HAMP"/>
    <property type="match status" value="1"/>
</dbReference>
<feature type="domain" description="HAMP" evidence="16">
    <location>
        <begin position="207"/>
        <end position="259"/>
    </location>
</feature>
<evidence type="ECO:0000259" key="15">
    <source>
        <dbReference type="PROSITE" id="PS50109"/>
    </source>
</evidence>
<dbReference type="CDD" id="cd06225">
    <property type="entry name" value="HAMP"/>
    <property type="match status" value="1"/>
</dbReference>
<dbReference type="SUPFAM" id="SSF55874">
    <property type="entry name" value="ATPase domain of HSP90 chaperone/DNA topoisomerase II/histidine kinase"/>
    <property type="match status" value="1"/>
</dbReference>
<feature type="transmembrane region" description="Helical" evidence="14">
    <location>
        <begin position="7"/>
        <end position="34"/>
    </location>
</feature>
<name>A0ABS7C8F2_9BACL</name>
<evidence type="ECO:0000256" key="12">
    <source>
        <dbReference type="ARBA" id="ARBA00023012"/>
    </source>
</evidence>
<feature type="transmembrane region" description="Helical" evidence="14">
    <location>
        <begin position="181"/>
        <end position="205"/>
    </location>
</feature>
<keyword evidence="18" id="KW-1185">Reference proteome</keyword>
<evidence type="ECO:0000256" key="7">
    <source>
        <dbReference type="ARBA" id="ARBA00022692"/>
    </source>
</evidence>
<dbReference type="SUPFAM" id="SSF158472">
    <property type="entry name" value="HAMP domain-like"/>
    <property type="match status" value="1"/>
</dbReference>